<protein>
    <submittedName>
        <fullName evidence="2">Uncharacterized protein</fullName>
    </submittedName>
</protein>
<dbReference type="EMBL" id="BTGU01000604">
    <property type="protein sequence ID" value="GMN68395.1"/>
    <property type="molecule type" value="Genomic_DNA"/>
</dbReference>
<dbReference type="AlphaFoldDB" id="A0AA88E8R8"/>
<accession>A0AA88E8R8</accession>
<proteinExistence type="predicted"/>
<comment type="caution">
    <text evidence="2">The sequence shown here is derived from an EMBL/GenBank/DDBJ whole genome shotgun (WGS) entry which is preliminary data.</text>
</comment>
<name>A0AA88E8R8_FICCA</name>
<sequence>MGIDLRHLRDEYEFHQSRKGAETSNEATERSQPATMLGTGILSIPPIARLNLLDIRGRYRFPNEVQLRLPFPNERADTVSKCWICMYTIYFECGLRLPIPPLLIQSMHHYQLAIPQLMPNGKLEGSWSILDVSEEEETSGNEPNKPPPKALLFEEKLERLLAQPNQEWDEINVPKRLKASSLRKDFINIPTGIIKRVPSWVDWLFMIRGALRRLFGTPLFIEPLSLSDEEALIAELALDTMNVEFPNPKDHIAKKKKRKADGKPKRKVKVKRKKVSKAATPEMDVELQESKQDDQHVDVDCH</sequence>
<reference evidence="2" key="1">
    <citation type="submission" date="2023-07" db="EMBL/GenBank/DDBJ databases">
        <title>draft genome sequence of fig (Ficus carica).</title>
        <authorList>
            <person name="Takahashi T."/>
            <person name="Nishimura K."/>
        </authorList>
    </citation>
    <scope>NUCLEOTIDE SEQUENCE</scope>
</reference>
<feature type="region of interest" description="Disordered" evidence="1">
    <location>
        <begin position="247"/>
        <end position="302"/>
    </location>
</feature>
<evidence type="ECO:0000256" key="1">
    <source>
        <dbReference type="SAM" id="MobiDB-lite"/>
    </source>
</evidence>
<evidence type="ECO:0000313" key="3">
    <source>
        <dbReference type="Proteomes" id="UP001187192"/>
    </source>
</evidence>
<evidence type="ECO:0000313" key="2">
    <source>
        <dbReference type="EMBL" id="GMN68395.1"/>
    </source>
</evidence>
<organism evidence="2 3">
    <name type="scientific">Ficus carica</name>
    <name type="common">Common fig</name>
    <dbReference type="NCBI Taxonomy" id="3494"/>
    <lineage>
        <taxon>Eukaryota</taxon>
        <taxon>Viridiplantae</taxon>
        <taxon>Streptophyta</taxon>
        <taxon>Embryophyta</taxon>
        <taxon>Tracheophyta</taxon>
        <taxon>Spermatophyta</taxon>
        <taxon>Magnoliopsida</taxon>
        <taxon>eudicotyledons</taxon>
        <taxon>Gunneridae</taxon>
        <taxon>Pentapetalae</taxon>
        <taxon>rosids</taxon>
        <taxon>fabids</taxon>
        <taxon>Rosales</taxon>
        <taxon>Moraceae</taxon>
        <taxon>Ficeae</taxon>
        <taxon>Ficus</taxon>
    </lineage>
</organism>
<dbReference type="Proteomes" id="UP001187192">
    <property type="component" value="Unassembled WGS sequence"/>
</dbReference>
<feature type="compositionally biased region" description="Basic and acidic residues" evidence="1">
    <location>
        <begin position="288"/>
        <end position="302"/>
    </location>
</feature>
<keyword evidence="3" id="KW-1185">Reference proteome</keyword>
<gene>
    <name evidence="2" type="ORF">TIFTF001_037446</name>
</gene>
<feature type="compositionally biased region" description="Basic residues" evidence="1">
    <location>
        <begin position="252"/>
        <end position="276"/>
    </location>
</feature>